<name>A0A5M4FBK5_9ACTN</name>
<evidence type="ECO:0008006" key="3">
    <source>
        <dbReference type="Google" id="ProtNLM"/>
    </source>
</evidence>
<protein>
    <recommendedName>
        <fullName evidence="3">Cell wall-binding repeat-containing protein</fullName>
    </recommendedName>
</protein>
<accession>A0A5M4FBK5</accession>
<reference evidence="1" key="1">
    <citation type="submission" date="2019-09" db="EMBL/GenBank/DDBJ databases">
        <authorList>
            <person name="Li J."/>
        </authorList>
    </citation>
    <scope>NUCLEOTIDE SEQUENCE [LARGE SCALE GENOMIC DNA]</scope>
    <source>
        <strain evidence="1">JCM 14732</strain>
    </source>
</reference>
<evidence type="ECO:0000313" key="2">
    <source>
        <dbReference type="Proteomes" id="UP000380867"/>
    </source>
</evidence>
<dbReference type="Gene3D" id="3.20.20.150">
    <property type="entry name" value="Divalent-metal-dependent TIM barrel enzymes"/>
    <property type="match status" value="1"/>
</dbReference>
<keyword evidence="2" id="KW-1185">Reference proteome</keyword>
<proteinExistence type="predicted"/>
<dbReference type="EMBL" id="SDPQ02000003">
    <property type="protein sequence ID" value="KAA1395675.1"/>
    <property type="molecule type" value="Genomic_DNA"/>
</dbReference>
<dbReference type="Proteomes" id="UP000380867">
    <property type="component" value="Unassembled WGS sequence"/>
</dbReference>
<evidence type="ECO:0000313" key="1">
    <source>
        <dbReference type="EMBL" id="KAA1395675.1"/>
    </source>
</evidence>
<organism evidence="1 2">
    <name type="scientific">Aeromicrobium ginsengisoli</name>
    <dbReference type="NCBI Taxonomy" id="363867"/>
    <lineage>
        <taxon>Bacteria</taxon>
        <taxon>Bacillati</taxon>
        <taxon>Actinomycetota</taxon>
        <taxon>Actinomycetes</taxon>
        <taxon>Propionibacteriales</taxon>
        <taxon>Nocardioidaceae</taxon>
        <taxon>Aeromicrobium</taxon>
    </lineage>
</organism>
<dbReference type="AlphaFoldDB" id="A0A5M4FBK5"/>
<comment type="caution">
    <text evidence="1">The sequence shown here is derived from an EMBL/GenBank/DDBJ whole genome shotgun (WGS) entry which is preliminary data.</text>
</comment>
<gene>
    <name evidence="1" type="ORF">ESP70_016125</name>
</gene>
<dbReference type="OrthoDB" id="9812120at2"/>
<dbReference type="RefSeq" id="WP_149690334.1">
    <property type="nucleotide sequence ID" value="NZ_SDPQ02000003.1"/>
</dbReference>
<sequence length="501" mass="54302">MSVSVRLNPLVVIGCVVAVALVAGFFAYAEGDTSELADAPSTTRIHTPTKALDIVRSSTPARSAVGVSRRLYDSSPVAVLADRHDRRAQKVAIASATTLGVPVLINDATAPVELKRLGARRVLTFGKTLDVEGAQAVSLDPAKAAETVADLRGATAPHSPRRLDAIVVTRSRAANAAAVATARNAGADVLQIRSTDPRRTPAVAKALAARPGTPVIALGTPFVRNFAYTLKVVRSHVVQPTGGYLALPGKHYTAMYGYPGAPSLGVLGEQGAKASIKRVQHLARKYRRVSTAEFVPTFEVIATVASGSAGKDKDYSQEASIKTLTPLIDAAEKAGVYVILDLQPGRTNFLKQAKRYRSLLERPNVGLALDPEWRLKKKQKHLRQIGSVQVAEINRVSDWLAKLTRRNALPQKIFVLHQFSLSMIKHRSRLETRHAELATVIHVDGSGPQGAKQGTWKTLRRTAPAGVFWGWKNFIDEDPHMLTAQETWRRVKPHPSLISYQ</sequence>